<dbReference type="RefSeq" id="WP_057623332.1">
    <property type="nucleotide sequence ID" value="NZ_LKHV02000001.1"/>
</dbReference>
<dbReference type="SUPFAM" id="SSF53448">
    <property type="entry name" value="Nucleotide-diphospho-sugar transferases"/>
    <property type="match status" value="1"/>
</dbReference>
<dbReference type="CDD" id="cd06422">
    <property type="entry name" value="NTP_transferase_like_1"/>
    <property type="match status" value="1"/>
</dbReference>
<sequence>MKAMILAAGRGSRLRPLTDSCPKPLIKVLAKPLIAYHIENLAAVGITDIVINLSYLGEQIIDYVGTGEKWGVHVSYSREERLLEVGGGIFNALPLLGQKPFLVVNADIWTDYDFTTLPKEPGGLAHLVLVKNPAHHLNGDFSLRADGMIVADPALSKYTYAGISVLRPELFYGCQPGGIFPLAPLLVNAMKEGTLVGEYYAGIWNDVGTLDRLQNLEAALNYHTTLRKIS</sequence>
<dbReference type="EMBL" id="LKHV02000001">
    <property type="protein sequence ID" value="MCS5707487.1"/>
    <property type="molecule type" value="Genomic_DNA"/>
</dbReference>
<dbReference type="InterPro" id="IPR054790">
    <property type="entry name" value="MurU"/>
</dbReference>
<dbReference type="GO" id="GO:0016779">
    <property type="term" value="F:nucleotidyltransferase activity"/>
    <property type="evidence" value="ECO:0007669"/>
    <property type="project" value="UniProtKB-KW"/>
</dbReference>
<dbReference type="InterPro" id="IPR005835">
    <property type="entry name" value="NTP_transferase_dom"/>
</dbReference>
<dbReference type="EC" id="2.7.7.71" evidence="2"/>
<dbReference type="Gene3D" id="3.90.550.10">
    <property type="entry name" value="Spore Coat Polysaccharide Biosynthesis Protein SpsA, Chain A"/>
    <property type="match status" value="1"/>
</dbReference>
<keyword evidence="2" id="KW-0808">Transferase</keyword>
<evidence type="ECO:0000313" key="4">
    <source>
        <dbReference type="Proteomes" id="UP000051494"/>
    </source>
</evidence>
<gene>
    <name evidence="2" type="primary">hddC_1</name>
    <name evidence="3" type="ORF">CC99x_001070</name>
    <name evidence="2" type="ORF">CC99x_00502</name>
</gene>
<proteinExistence type="predicted"/>
<dbReference type="OrthoDB" id="9788272at2"/>
<reference evidence="3" key="2">
    <citation type="journal article" date="2016" name="Genome Announc.">
        <title>Draft Genome Sequences of Two Novel Amoeba-Resistant Intranuclear Bacteria, 'Candidatus Berkiella cookevillensis' and 'Candidatus Berkiella aquae'.</title>
        <authorList>
            <person name="Mehari Y.T."/>
            <person name="Arivett B.A."/>
            <person name="Farone A.L."/>
            <person name="Gunderson J.H."/>
            <person name="Farone M.B."/>
        </authorList>
    </citation>
    <scope>NUCLEOTIDE SEQUENCE</scope>
    <source>
        <strain evidence="3">CC99</strain>
    </source>
</reference>
<dbReference type="NCBIfam" id="NF045761">
    <property type="entry name" value="NAMPUrTaseMurU"/>
    <property type="match status" value="1"/>
</dbReference>
<accession>A0A0Q9YPC1</accession>
<dbReference type="InterPro" id="IPR029044">
    <property type="entry name" value="Nucleotide-diphossugar_trans"/>
</dbReference>
<dbReference type="Pfam" id="PF00483">
    <property type="entry name" value="NTP_transferase"/>
    <property type="match status" value="1"/>
</dbReference>
<dbReference type="InterPro" id="IPR050486">
    <property type="entry name" value="Mannose-1P_guanyltransferase"/>
</dbReference>
<name>A0A0Q9YPC1_9GAMM</name>
<keyword evidence="4" id="KW-1185">Reference proteome</keyword>
<dbReference type="STRING" id="437022.CC99x_00502"/>
<dbReference type="AlphaFoldDB" id="A0A0Q9YPC1"/>
<evidence type="ECO:0000259" key="1">
    <source>
        <dbReference type="Pfam" id="PF00483"/>
    </source>
</evidence>
<evidence type="ECO:0000313" key="2">
    <source>
        <dbReference type="EMBL" id="KRG19490.1"/>
    </source>
</evidence>
<protein>
    <submittedName>
        <fullName evidence="2">D-glycero-alpha-D-manno-heptose 1-phosphate guanylyltransferase</fullName>
        <ecNumber evidence="2">2.7.7.71</ecNumber>
    </submittedName>
    <submittedName>
        <fullName evidence="3">Nucleotidyltransferase family protein</fullName>
    </submittedName>
</protein>
<feature type="domain" description="Nucleotidyl transferase" evidence="1">
    <location>
        <begin position="2"/>
        <end position="117"/>
    </location>
</feature>
<reference evidence="3" key="3">
    <citation type="submission" date="2021-06" db="EMBL/GenBank/DDBJ databases">
        <title>Genomic Description and Analysis of Intracellular Bacteria, Candidatus Berkiella cookevillensis and Candidatus Berkiella aquae.</title>
        <authorList>
            <person name="Kidane D.T."/>
            <person name="Mehari Y.T."/>
            <person name="Rice F.C."/>
            <person name="Arivett B.A."/>
            <person name="Farone A.L."/>
            <person name="Berk S.G."/>
            <person name="Farone M.B."/>
        </authorList>
    </citation>
    <scope>NUCLEOTIDE SEQUENCE</scope>
    <source>
        <strain evidence="3">CC99</strain>
    </source>
</reference>
<dbReference type="PANTHER" id="PTHR22572">
    <property type="entry name" value="SUGAR-1-PHOSPHATE GUANYL TRANSFERASE"/>
    <property type="match status" value="1"/>
</dbReference>
<dbReference type="EMBL" id="LKHV01000002">
    <property type="protein sequence ID" value="KRG19490.1"/>
    <property type="molecule type" value="Genomic_DNA"/>
</dbReference>
<evidence type="ECO:0000313" key="3">
    <source>
        <dbReference type="EMBL" id="MCS5707487.1"/>
    </source>
</evidence>
<reference evidence="2" key="1">
    <citation type="submission" date="2015-09" db="EMBL/GenBank/DDBJ databases">
        <title>Draft Genome Sequences of Two Novel Amoeba-resistant Intranuclear Bacteria, Candidatus Berkiella cookevillensis and Candidatus Berkiella aquae.</title>
        <authorList>
            <person name="Mehari Y.T."/>
            <person name="Arivett B.A."/>
            <person name="Farone A.L."/>
            <person name="Gunderson J.H."/>
            <person name="Farone M.B."/>
        </authorList>
    </citation>
    <scope>NUCLEOTIDE SEQUENCE [LARGE SCALE GENOMIC DNA]</scope>
    <source>
        <strain evidence="2">CC99</strain>
    </source>
</reference>
<dbReference type="Proteomes" id="UP000051494">
    <property type="component" value="Unassembled WGS sequence"/>
</dbReference>
<organism evidence="2">
    <name type="scientific">Candidatus Berkiella cookevillensis</name>
    <dbReference type="NCBI Taxonomy" id="437022"/>
    <lineage>
        <taxon>Bacteria</taxon>
        <taxon>Pseudomonadati</taxon>
        <taxon>Pseudomonadota</taxon>
        <taxon>Gammaproteobacteria</taxon>
        <taxon>Candidatus Berkiellales</taxon>
        <taxon>Candidatus Berkiellaceae</taxon>
        <taxon>Candidatus Berkiella</taxon>
    </lineage>
</organism>
<comment type="caution">
    <text evidence="2">The sequence shown here is derived from an EMBL/GenBank/DDBJ whole genome shotgun (WGS) entry which is preliminary data.</text>
</comment>
<keyword evidence="2" id="KW-0548">Nucleotidyltransferase</keyword>